<feature type="compositionally biased region" description="Basic and acidic residues" evidence="5">
    <location>
        <begin position="186"/>
        <end position="197"/>
    </location>
</feature>
<organism evidence="8 9">
    <name type="scientific">Novipirellula herctigrandis</name>
    <dbReference type="NCBI Taxonomy" id="2527986"/>
    <lineage>
        <taxon>Bacteria</taxon>
        <taxon>Pseudomonadati</taxon>
        <taxon>Planctomycetota</taxon>
        <taxon>Planctomycetia</taxon>
        <taxon>Pirellulales</taxon>
        <taxon>Pirellulaceae</taxon>
        <taxon>Novipirellula</taxon>
    </lineage>
</organism>
<dbReference type="EC" id="3.1.6.6" evidence="8"/>
<keyword evidence="4" id="KW-0106">Calcium</keyword>
<evidence type="ECO:0000256" key="1">
    <source>
        <dbReference type="ARBA" id="ARBA00008779"/>
    </source>
</evidence>
<proteinExistence type="inferred from homology"/>
<dbReference type="CDD" id="cd16034">
    <property type="entry name" value="sulfatase_like"/>
    <property type="match status" value="1"/>
</dbReference>
<dbReference type="GO" id="GO:0004065">
    <property type="term" value="F:arylsulfatase activity"/>
    <property type="evidence" value="ECO:0007669"/>
    <property type="project" value="TreeGrafter"/>
</dbReference>
<evidence type="ECO:0000313" key="9">
    <source>
        <dbReference type="Proteomes" id="UP000315010"/>
    </source>
</evidence>
<evidence type="ECO:0000256" key="3">
    <source>
        <dbReference type="ARBA" id="ARBA00022801"/>
    </source>
</evidence>
<dbReference type="SUPFAM" id="SSF53649">
    <property type="entry name" value="Alkaline phosphatase-like"/>
    <property type="match status" value="1"/>
</dbReference>
<evidence type="ECO:0000256" key="6">
    <source>
        <dbReference type="SAM" id="SignalP"/>
    </source>
</evidence>
<dbReference type="GO" id="GO:0047753">
    <property type="term" value="F:choline-sulfatase activity"/>
    <property type="evidence" value="ECO:0007669"/>
    <property type="project" value="UniProtKB-EC"/>
</dbReference>
<comment type="similarity">
    <text evidence="1">Belongs to the sulfatase family.</text>
</comment>
<feature type="region of interest" description="Disordered" evidence="5">
    <location>
        <begin position="184"/>
        <end position="204"/>
    </location>
</feature>
<evidence type="ECO:0000256" key="4">
    <source>
        <dbReference type="ARBA" id="ARBA00022837"/>
    </source>
</evidence>
<dbReference type="PANTHER" id="PTHR42693:SF53">
    <property type="entry name" value="ENDO-4-O-SULFATASE"/>
    <property type="match status" value="1"/>
</dbReference>
<gene>
    <name evidence="8" type="primary">betC_15</name>
    <name evidence="8" type="ORF">CA13_22300</name>
</gene>
<dbReference type="Proteomes" id="UP000315010">
    <property type="component" value="Unassembled WGS sequence"/>
</dbReference>
<reference evidence="8 9" key="1">
    <citation type="submission" date="2019-02" db="EMBL/GenBank/DDBJ databases">
        <title>Deep-cultivation of Planctomycetes and their phenomic and genomic characterization uncovers novel biology.</title>
        <authorList>
            <person name="Wiegand S."/>
            <person name="Jogler M."/>
            <person name="Boedeker C."/>
            <person name="Pinto D."/>
            <person name="Vollmers J."/>
            <person name="Rivas-Marin E."/>
            <person name="Kohn T."/>
            <person name="Peeters S.H."/>
            <person name="Heuer A."/>
            <person name="Rast P."/>
            <person name="Oberbeckmann S."/>
            <person name="Bunk B."/>
            <person name="Jeske O."/>
            <person name="Meyerdierks A."/>
            <person name="Storesund J.E."/>
            <person name="Kallscheuer N."/>
            <person name="Luecker S."/>
            <person name="Lage O.M."/>
            <person name="Pohl T."/>
            <person name="Merkel B.J."/>
            <person name="Hornburger P."/>
            <person name="Mueller R.-W."/>
            <person name="Bruemmer F."/>
            <person name="Labrenz M."/>
            <person name="Spormann A.M."/>
            <person name="Op Den Camp H."/>
            <person name="Overmann J."/>
            <person name="Amann R."/>
            <person name="Jetten M.S.M."/>
            <person name="Mascher T."/>
            <person name="Medema M.H."/>
            <person name="Devos D.P."/>
            <person name="Kaster A.-K."/>
            <person name="Ovreas L."/>
            <person name="Rohde M."/>
            <person name="Galperin M.Y."/>
            <person name="Jogler C."/>
        </authorList>
    </citation>
    <scope>NUCLEOTIDE SEQUENCE [LARGE SCALE GENOMIC DNA]</scope>
    <source>
        <strain evidence="8 9">CA13</strain>
    </source>
</reference>
<evidence type="ECO:0000313" key="8">
    <source>
        <dbReference type="EMBL" id="TWT80784.1"/>
    </source>
</evidence>
<comment type="caution">
    <text evidence="8">The sequence shown here is derived from an EMBL/GenBank/DDBJ whole genome shotgun (WGS) entry which is preliminary data.</text>
</comment>
<dbReference type="InterPro" id="IPR017850">
    <property type="entry name" value="Alkaline_phosphatase_core_sf"/>
</dbReference>
<name>A0A5C5Z0E9_9BACT</name>
<dbReference type="GO" id="GO:0046872">
    <property type="term" value="F:metal ion binding"/>
    <property type="evidence" value="ECO:0007669"/>
    <property type="project" value="UniProtKB-KW"/>
</dbReference>
<keyword evidence="6" id="KW-0732">Signal</keyword>
<accession>A0A5C5Z0E9</accession>
<evidence type="ECO:0000256" key="2">
    <source>
        <dbReference type="ARBA" id="ARBA00022723"/>
    </source>
</evidence>
<sequence precursor="true">MIVYPVIDKTMLTQMKSLLIVTIVVALAGNAFCEDQPANVLIIQTDEHNFRTLGCYRETLAPEQAFAWGNDAFVETSAIDSLAKRGAICTSFYATSPVCTPSRAAFFSGKYPHHTGSHTNDQPLNNDIVTFAEVLRRDGYATGYAGKWHLDGPGKPQWEPKRKFGFTDNRFMFNRGHWKNFQLSEDGPRVGSTDKKGQPSYSVGDADEKTFSTDWLADRAIDFIRQHADEPFCYHLSIPDPHGPNTVRAPYDTMFAGMVIRPPMTFSMTKENPKWASASGRNSVGKFNPSLMAMYFGMVRCIDDNVAKILNVLDELDLTENTIVVFTSDHGDLCFEHGRLNKGNPYEGSAKIPMIIAAPGSIPSGTQVDEALSTVDFAPTLLSMLGKEAPVETEGRDASALLTGKGDAQWKDVAIIQSSGLKPSWVAAVSDRFKLVLSTSERPWFFDLQQDPNELKNLINNPESRSTVRTLARELIDHVGKAEDPQCINTKLAEQLAELSAD</sequence>
<dbReference type="AlphaFoldDB" id="A0A5C5Z0E9"/>
<keyword evidence="9" id="KW-1185">Reference proteome</keyword>
<protein>
    <submittedName>
        <fullName evidence="8">Choline-sulfatase</fullName>
        <ecNumber evidence="8">3.1.6.6</ecNumber>
    </submittedName>
</protein>
<dbReference type="Gene3D" id="3.40.720.10">
    <property type="entry name" value="Alkaline Phosphatase, subunit A"/>
    <property type="match status" value="1"/>
</dbReference>
<dbReference type="PANTHER" id="PTHR42693">
    <property type="entry name" value="ARYLSULFATASE FAMILY MEMBER"/>
    <property type="match status" value="1"/>
</dbReference>
<dbReference type="EMBL" id="SJPJ01000001">
    <property type="protein sequence ID" value="TWT80784.1"/>
    <property type="molecule type" value="Genomic_DNA"/>
</dbReference>
<keyword evidence="2" id="KW-0479">Metal-binding</keyword>
<dbReference type="InterPro" id="IPR000917">
    <property type="entry name" value="Sulfatase_N"/>
</dbReference>
<evidence type="ECO:0000256" key="5">
    <source>
        <dbReference type="SAM" id="MobiDB-lite"/>
    </source>
</evidence>
<dbReference type="InterPro" id="IPR024607">
    <property type="entry name" value="Sulfatase_CS"/>
</dbReference>
<dbReference type="PROSITE" id="PS00149">
    <property type="entry name" value="SULFATASE_2"/>
    <property type="match status" value="1"/>
</dbReference>
<feature type="signal peptide" evidence="6">
    <location>
        <begin position="1"/>
        <end position="33"/>
    </location>
</feature>
<dbReference type="Pfam" id="PF00884">
    <property type="entry name" value="Sulfatase"/>
    <property type="match status" value="1"/>
</dbReference>
<keyword evidence="3 8" id="KW-0378">Hydrolase</keyword>
<feature type="chain" id="PRO_5023034651" evidence="6">
    <location>
        <begin position="34"/>
        <end position="502"/>
    </location>
</feature>
<dbReference type="InterPro" id="IPR050738">
    <property type="entry name" value="Sulfatase"/>
</dbReference>
<feature type="domain" description="Sulfatase N-terminal" evidence="7">
    <location>
        <begin position="39"/>
        <end position="386"/>
    </location>
</feature>
<evidence type="ECO:0000259" key="7">
    <source>
        <dbReference type="Pfam" id="PF00884"/>
    </source>
</evidence>